<feature type="transmembrane region" description="Helical" evidence="4">
    <location>
        <begin position="183"/>
        <end position="202"/>
    </location>
</feature>
<dbReference type="Pfam" id="PF05227">
    <property type="entry name" value="CHASE3"/>
    <property type="match status" value="1"/>
</dbReference>
<name>A0A7W7H541_9ACTN</name>
<gene>
    <name evidence="6" type="ORF">BJY16_007486</name>
</gene>
<dbReference type="GO" id="GO:0006935">
    <property type="term" value="P:chemotaxis"/>
    <property type="evidence" value="ECO:0007669"/>
    <property type="project" value="InterPro"/>
</dbReference>
<proteinExistence type="inferred from homology"/>
<accession>A0A7W7H541</accession>
<keyword evidence="4" id="KW-0472">Membrane</keyword>
<evidence type="ECO:0000313" key="6">
    <source>
        <dbReference type="EMBL" id="MBB4744027.1"/>
    </source>
</evidence>
<comment type="caution">
    <text evidence="6">The sequence shown here is derived from an EMBL/GenBank/DDBJ whole genome shotgun (WGS) entry which is preliminary data.</text>
</comment>
<dbReference type="InterPro" id="IPR007891">
    <property type="entry name" value="CHASE3"/>
</dbReference>
<keyword evidence="4" id="KW-0812">Transmembrane</keyword>
<comment type="similarity">
    <text evidence="2">Belongs to the methyl-accepting chemotaxis (MCP) protein family.</text>
</comment>
<organism evidence="6 7">
    <name type="scientific">Actinoplanes octamycinicus</name>
    <dbReference type="NCBI Taxonomy" id="135948"/>
    <lineage>
        <taxon>Bacteria</taxon>
        <taxon>Bacillati</taxon>
        <taxon>Actinomycetota</taxon>
        <taxon>Actinomycetes</taxon>
        <taxon>Micromonosporales</taxon>
        <taxon>Micromonosporaceae</taxon>
        <taxon>Actinoplanes</taxon>
    </lineage>
</organism>
<dbReference type="RefSeq" id="WP_185044246.1">
    <property type="nucleotide sequence ID" value="NZ_BAABFG010000005.1"/>
</dbReference>
<dbReference type="SMART" id="SM00283">
    <property type="entry name" value="MA"/>
    <property type="match status" value="1"/>
</dbReference>
<evidence type="ECO:0000313" key="7">
    <source>
        <dbReference type="Proteomes" id="UP000546162"/>
    </source>
</evidence>
<dbReference type="Proteomes" id="UP000546162">
    <property type="component" value="Unassembled WGS sequence"/>
</dbReference>
<dbReference type="GO" id="GO:0007165">
    <property type="term" value="P:signal transduction"/>
    <property type="evidence" value="ECO:0007669"/>
    <property type="project" value="UniProtKB-KW"/>
</dbReference>
<dbReference type="EMBL" id="JACHNB010000001">
    <property type="protein sequence ID" value="MBB4744027.1"/>
    <property type="molecule type" value="Genomic_DNA"/>
</dbReference>
<evidence type="ECO:0000256" key="2">
    <source>
        <dbReference type="ARBA" id="ARBA00029447"/>
    </source>
</evidence>
<keyword evidence="4" id="KW-1133">Transmembrane helix</keyword>
<dbReference type="InterPro" id="IPR004089">
    <property type="entry name" value="MCPsignal_dom"/>
</dbReference>
<dbReference type="Pfam" id="PF00015">
    <property type="entry name" value="MCPsignal"/>
    <property type="match status" value="1"/>
</dbReference>
<dbReference type="GO" id="GO:0016020">
    <property type="term" value="C:membrane"/>
    <property type="evidence" value="ECO:0007669"/>
    <property type="project" value="InterPro"/>
</dbReference>
<feature type="domain" description="Methyl-accepting transducer" evidence="5">
    <location>
        <begin position="216"/>
        <end position="452"/>
    </location>
</feature>
<dbReference type="PANTHER" id="PTHR32089">
    <property type="entry name" value="METHYL-ACCEPTING CHEMOTAXIS PROTEIN MCPB"/>
    <property type="match status" value="1"/>
</dbReference>
<dbReference type="Gene3D" id="1.10.287.950">
    <property type="entry name" value="Methyl-accepting chemotaxis protein"/>
    <property type="match status" value="1"/>
</dbReference>
<dbReference type="PANTHER" id="PTHR32089:SF112">
    <property type="entry name" value="LYSOZYME-LIKE PROTEIN-RELATED"/>
    <property type="match status" value="1"/>
</dbReference>
<evidence type="ECO:0000259" key="5">
    <source>
        <dbReference type="PROSITE" id="PS50111"/>
    </source>
</evidence>
<reference evidence="6 7" key="1">
    <citation type="submission" date="2020-08" db="EMBL/GenBank/DDBJ databases">
        <title>Sequencing the genomes of 1000 actinobacteria strains.</title>
        <authorList>
            <person name="Klenk H.-P."/>
        </authorList>
    </citation>
    <scope>NUCLEOTIDE SEQUENCE [LARGE SCALE GENOMIC DNA]</scope>
    <source>
        <strain evidence="6 7">DSM 45809</strain>
    </source>
</reference>
<dbReference type="AlphaFoldDB" id="A0A7W7H541"/>
<dbReference type="PRINTS" id="PR00260">
    <property type="entry name" value="CHEMTRNSDUCR"/>
</dbReference>
<dbReference type="PROSITE" id="PS50111">
    <property type="entry name" value="CHEMOTAXIS_TRANSDUC_2"/>
    <property type="match status" value="1"/>
</dbReference>
<keyword evidence="1 3" id="KW-0807">Transducer</keyword>
<dbReference type="SUPFAM" id="SSF58104">
    <property type="entry name" value="Methyl-accepting chemotaxis protein (MCP) signaling domain"/>
    <property type="match status" value="1"/>
</dbReference>
<evidence type="ECO:0000256" key="1">
    <source>
        <dbReference type="ARBA" id="ARBA00023224"/>
    </source>
</evidence>
<sequence>MSRLTFGRKLVGGFALTLGLTSIMAVTSAAALTLVVRGNNTAITAATDDLLRAQRLSTAMEGRVSSVRGFLITGKPADLQRTRQDRDAFLDQTARLRDSLGDDSAKQLLDDVTAAETRYTTVLAPLLEKRQSTRDLTQVSQLLTAELVAARQAVQDANAALVDRIRADVELDRAHAATQADQAIIAVTLLGVLALASGVFIARRLNRALRRQVGAAVGHIQSSSAQLEVAAAQQANGGRDQAAALAEITTTISELLITSRQIAEGAQRVSKTAEDTETAARHGDATINQTRASITAIRTQVDQIVQHMLALGEKSQQIGSVVQLVAELAEQTNILAINATIEATGAGEQGRRFAIVAEEIRKLADRTAISAKEIRALIDEIRAAVNTTVVSTEAGAQAVDAGTRNFDEATTAFRTIAQLVSTTNDATREIELSTKQQTTAVEQVNVAAADTARVSREGETGATQTKQTAAHLAALSSDLLALVGTGRTDKNG</sequence>
<keyword evidence="7" id="KW-1185">Reference proteome</keyword>
<evidence type="ECO:0000256" key="4">
    <source>
        <dbReference type="SAM" id="Phobius"/>
    </source>
</evidence>
<evidence type="ECO:0000256" key="3">
    <source>
        <dbReference type="PROSITE-ProRule" id="PRU00284"/>
    </source>
</evidence>
<dbReference type="GO" id="GO:0004888">
    <property type="term" value="F:transmembrane signaling receptor activity"/>
    <property type="evidence" value="ECO:0007669"/>
    <property type="project" value="InterPro"/>
</dbReference>
<protein>
    <submittedName>
        <fullName evidence="6">Methyl-accepting chemotaxis protein</fullName>
    </submittedName>
</protein>
<dbReference type="InterPro" id="IPR004090">
    <property type="entry name" value="Chemotax_Me-accpt_rcpt"/>
</dbReference>